<sequence>EIAKFVSDEDDNFGNDDNIYEDENNNNKGQDNNNNADDNNTRQNNIYTTPHDTAIYDNPRPLSEQDFSLFRTRPYNNEVVTNSHDSIQDADNTYDNNNDYMVEEDLFPQKMSRSGTEHEDETLPCPRDAEPSDISHPVTALVAFSDSSSVWVKSILEQLTGIATDSIYNIMAQLKMGNVASVYEMGKKIAIETHIASDKNFEKAI</sequence>
<accession>A0A0B6Z6Q5</accession>
<name>A0A0B6Z6Q5_9EUPU</name>
<proteinExistence type="predicted"/>
<feature type="compositionally biased region" description="Acidic residues" evidence="1">
    <location>
        <begin position="8"/>
        <end position="24"/>
    </location>
</feature>
<evidence type="ECO:0000313" key="2">
    <source>
        <dbReference type="EMBL" id="CEK64304.1"/>
    </source>
</evidence>
<protein>
    <submittedName>
        <fullName evidence="2">Uncharacterized protein</fullName>
    </submittedName>
</protein>
<gene>
    <name evidence="2" type="primary">ORF51337</name>
</gene>
<reference evidence="2" key="1">
    <citation type="submission" date="2014-12" db="EMBL/GenBank/DDBJ databases">
        <title>Insight into the proteome of Arion vulgaris.</title>
        <authorList>
            <person name="Aradska J."/>
            <person name="Bulat T."/>
            <person name="Smidak R."/>
            <person name="Sarate P."/>
            <person name="Gangsoo J."/>
            <person name="Sialana F."/>
            <person name="Bilban M."/>
            <person name="Lubec G."/>
        </authorList>
    </citation>
    <scope>NUCLEOTIDE SEQUENCE</scope>
    <source>
        <tissue evidence="2">Skin</tissue>
    </source>
</reference>
<feature type="region of interest" description="Disordered" evidence="1">
    <location>
        <begin position="1"/>
        <end position="60"/>
    </location>
</feature>
<dbReference type="EMBL" id="HACG01017439">
    <property type="protein sequence ID" value="CEK64304.1"/>
    <property type="molecule type" value="Transcribed_RNA"/>
</dbReference>
<dbReference type="AlphaFoldDB" id="A0A0B6Z6Q5"/>
<evidence type="ECO:0000256" key="1">
    <source>
        <dbReference type="SAM" id="MobiDB-lite"/>
    </source>
</evidence>
<feature type="compositionally biased region" description="Low complexity" evidence="1">
    <location>
        <begin position="26"/>
        <end position="45"/>
    </location>
</feature>
<feature type="non-terminal residue" evidence="2">
    <location>
        <position position="1"/>
    </location>
</feature>
<organism evidence="2">
    <name type="scientific">Arion vulgaris</name>
    <dbReference type="NCBI Taxonomy" id="1028688"/>
    <lineage>
        <taxon>Eukaryota</taxon>
        <taxon>Metazoa</taxon>
        <taxon>Spiralia</taxon>
        <taxon>Lophotrochozoa</taxon>
        <taxon>Mollusca</taxon>
        <taxon>Gastropoda</taxon>
        <taxon>Heterobranchia</taxon>
        <taxon>Euthyneura</taxon>
        <taxon>Panpulmonata</taxon>
        <taxon>Eupulmonata</taxon>
        <taxon>Stylommatophora</taxon>
        <taxon>Helicina</taxon>
        <taxon>Arionoidea</taxon>
        <taxon>Arionidae</taxon>
        <taxon>Arion</taxon>
    </lineage>
</organism>
<feature type="non-terminal residue" evidence="2">
    <location>
        <position position="205"/>
    </location>
</feature>